<keyword evidence="6" id="KW-0539">Nucleus</keyword>
<dbReference type="Gene3D" id="4.10.240.10">
    <property type="entry name" value="Zn(2)-C6 fungal-type DNA-binding domain"/>
    <property type="match status" value="1"/>
</dbReference>
<dbReference type="InterPro" id="IPR001138">
    <property type="entry name" value="Zn2Cys6_DnaBD"/>
</dbReference>
<accession>A0ABR3PDD7</accession>
<dbReference type="Proteomes" id="UP001562354">
    <property type="component" value="Unassembled WGS sequence"/>
</dbReference>
<feature type="region of interest" description="Disordered" evidence="7">
    <location>
        <begin position="36"/>
        <end position="69"/>
    </location>
</feature>
<evidence type="ECO:0000256" key="4">
    <source>
        <dbReference type="ARBA" id="ARBA00023125"/>
    </source>
</evidence>
<reference evidence="9 10" key="1">
    <citation type="submission" date="2024-07" db="EMBL/GenBank/DDBJ databases">
        <title>Draft sequence of the Neodothiora populina.</title>
        <authorList>
            <person name="Drown D.D."/>
            <person name="Schuette U.S."/>
            <person name="Buechlein A.B."/>
            <person name="Rusch D.R."/>
            <person name="Winton L.W."/>
            <person name="Adams G.A."/>
        </authorList>
    </citation>
    <scope>NUCLEOTIDE SEQUENCE [LARGE SCALE GENOMIC DNA]</scope>
    <source>
        <strain evidence="9 10">CPC 39397</strain>
    </source>
</reference>
<feature type="compositionally biased region" description="Polar residues" evidence="7">
    <location>
        <begin position="613"/>
        <end position="623"/>
    </location>
</feature>
<feature type="region of interest" description="Disordered" evidence="7">
    <location>
        <begin position="212"/>
        <end position="242"/>
    </location>
</feature>
<evidence type="ECO:0000313" key="9">
    <source>
        <dbReference type="EMBL" id="KAL1303741.1"/>
    </source>
</evidence>
<sequence>MKALLLQPTHETFYPRRGFERLPDLIPRQLPGRTLSWQTGLSYPSPPMSSPPSPRRKHTTNPPTTTSSYHSDVVAVYPETTVAASAAPGTSVAIELTNVYTEDTISAPPTYGSINPLPSASTTSNPPHSFTTQTSTASSEGQAPLLRTESTSGLSGTVEVFVTAESSTSAAAASTRGGRRSKTHVANACNNCKRAHLSCDVERPCNRCVQTGKADSCRDVPHKKRGRPRLREEGHTKAQQLSSVVPLAVPVGSEPILAGGGRALEGPRHRRTGSLRTIRSYHDAPEASRTSIVPSRHPLGPAFAPGPRASQPVPGPVTPIAFLDMDLVIMKANSAFNSLMGVQDIRGRRLSEVARTIEGDSFQNTRNALRAEREAKEPSYLPPIFQPGLDPVSGITDRDIDEITRGFDDQHYSWVFRLAGGVERSLDVRMRLAKTSLYFVTLFLPPLPESPTETILLSETKPSTSLFQTPIEIPGQPSSFHGSPSHFQEFYPPGREAFPPASPSLYSQSWPSNPTGVVYGPPPPTHTGSRIFPSLEPLQTHFAPPPLAPPQLQQQQQPVYFGQPPPRPLPGSAGRRQSFHSHRPTPSDSSTSIGSATGQPLSASSYMAPRGSSHLQAFSTSPVATRPRSETMESLGRHVQSRLRADSGVTTLGSSSTSASASHWQQQQQQQPQQHHQQFLQQQQQQQQQQQHQQRRQQGPPQLQAQTLQHTGPAGGVSGGTSVGGVGGGTGDGGERRSRQSSDSGGDDSGSGRSPRKRRKMDLEEVLHRR</sequence>
<feature type="region of interest" description="Disordered" evidence="7">
    <location>
        <begin position="537"/>
        <end position="770"/>
    </location>
</feature>
<keyword evidence="1" id="KW-0479">Metal-binding</keyword>
<protein>
    <recommendedName>
        <fullName evidence="8">Zn(2)-C6 fungal-type domain-containing protein</fullName>
    </recommendedName>
</protein>
<dbReference type="PROSITE" id="PS50048">
    <property type="entry name" value="ZN2_CY6_FUNGAL_2"/>
    <property type="match status" value="1"/>
</dbReference>
<dbReference type="PANTHER" id="PTHR47659">
    <property type="entry name" value="ZN(II)2CYS6 TRANSCRIPTION FACTOR (EUROFUNG)-RELATED"/>
    <property type="match status" value="1"/>
</dbReference>
<feature type="compositionally biased region" description="Low complexity" evidence="7">
    <location>
        <begin position="647"/>
        <end position="709"/>
    </location>
</feature>
<dbReference type="PANTHER" id="PTHR47659:SF4">
    <property type="entry name" value="ZN(II)2CYS6 TRANSCRIPTION FACTOR (EUROFUNG)"/>
    <property type="match status" value="1"/>
</dbReference>
<evidence type="ECO:0000256" key="2">
    <source>
        <dbReference type="ARBA" id="ARBA00022833"/>
    </source>
</evidence>
<evidence type="ECO:0000256" key="5">
    <source>
        <dbReference type="ARBA" id="ARBA00023163"/>
    </source>
</evidence>
<evidence type="ECO:0000313" key="10">
    <source>
        <dbReference type="Proteomes" id="UP001562354"/>
    </source>
</evidence>
<dbReference type="CDD" id="cd00067">
    <property type="entry name" value="GAL4"/>
    <property type="match status" value="1"/>
</dbReference>
<evidence type="ECO:0000259" key="8">
    <source>
        <dbReference type="PROSITE" id="PS50048"/>
    </source>
</evidence>
<comment type="caution">
    <text evidence="9">The sequence shown here is derived from an EMBL/GenBank/DDBJ whole genome shotgun (WGS) entry which is preliminary data.</text>
</comment>
<evidence type="ECO:0000256" key="7">
    <source>
        <dbReference type="SAM" id="MobiDB-lite"/>
    </source>
</evidence>
<dbReference type="GeneID" id="95980783"/>
<organism evidence="9 10">
    <name type="scientific">Neodothiora populina</name>
    <dbReference type="NCBI Taxonomy" id="2781224"/>
    <lineage>
        <taxon>Eukaryota</taxon>
        <taxon>Fungi</taxon>
        <taxon>Dikarya</taxon>
        <taxon>Ascomycota</taxon>
        <taxon>Pezizomycotina</taxon>
        <taxon>Dothideomycetes</taxon>
        <taxon>Dothideomycetidae</taxon>
        <taxon>Dothideales</taxon>
        <taxon>Dothioraceae</taxon>
        <taxon>Neodothiora</taxon>
    </lineage>
</organism>
<evidence type="ECO:0000256" key="6">
    <source>
        <dbReference type="ARBA" id="ARBA00023242"/>
    </source>
</evidence>
<keyword evidence="3" id="KW-0805">Transcription regulation</keyword>
<keyword evidence="2" id="KW-0862">Zinc</keyword>
<dbReference type="EMBL" id="JBFMKM010000010">
    <property type="protein sequence ID" value="KAL1303741.1"/>
    <property type="molecule type" value="Genomic_DNA"/>
</dbReference>
<feature type="region of interest" description="Disordered" evidence="7">
    <location>
        <begin position="110"/>
        <end position="152"/>
    </location>
</feature>
<keyword evidence="10" id="KW-1185">Reference proteome</keyword>
<name>A0ABR3PDD7_9PEZI</name>
<feature type="compositionally biased region" description="Polar residues" evidence="7">
    <location>
        <begin position="60"/>
        <end position="69"/>
    </location>
</feature>
<keyword evidence="5" id="KW-0804">Transcription</keyword>
<gene>
    <name evidence="9" type="ORF">AAFC00_007084</name>
</gene>
<keyword evidence="4" id="KW-0238">DNA-binding</keyword>
<dbReference type="Pfam" id="PF00172">
    <property type="entry name" value="Zn_clus"/>
    <property type="match status" value="1"/>
</dbReference>
<dbReference type="SUPFAM" id="SSF57701">
    <property type="entry name" value="Zn2/Cys6 DNA-binding domain"/>
    <property type="match status" value="1"/>
</dbReference>
<evidence type="ECO:0000256" key="1">
    <source>
        <dbReference type="ARBA" id="ARBA00022723"/>
    </source>
</evidence>
<dbReference type="PROSITE" id="PS00463">
    <property type="entry name" value="ZN2_CY6_FUNGAL_1"/>
    <property type="match status" value="1"/>
</dbReference>
<dbReference type="RefSeq" id="XP_069200016.1">
    <property type="nucleotide sequence ID" value="XM_069348388.1"/>
</dbReference>
<feature type="compositionally biased region" description="Polar residues" evidence="7">
    <location>
        <begin position="112"/>
        <end position="141"/>
    </location>
</feature>
<feature type="compositionally biased region" description="Low complexity" evidence="7">
    <location>
        <begin position="550"/>
        <end position="562"/>
    </location>
</feature>
<proteinExistence type="predicted"/>
<feature type="domain" description="Zn(2)-C6 fungal-type" evidence="8">
    <location>
        <begin position="188"/>
        <end position="219"/>
    </location>
</feature>
<feature type="compositionally biased region" description="Gly residues" evidence="7">
    <location>
        <begin position="713"/>
        <end position="732"/>
    </location>
</feature>
<feature type="compositionally biased region" description="Polar residues" evidence="7">
    <location>
        <begin position="584"/>
        <end position="605"/>
    </location>
</feature>
<feature type="compositionally biased region" description="Basic and acidic residues" evidence="7">
    <location>
        <begin position="761"/>
        <end position="770"/>
    </location>
</feature>
<dbReference type="InterPro" id="IPR050335">
    <property type="entry name" value="ERT1_acuK_gluconeogen_tf"/>
</dbReference>
<evidence type="ECO:0000256" key="3">
    <source>
        <dbReference type="ARBA" id="ARBA00023015"/>
    </source>
</evidence>
<dbReference type="SMART" id="SM00066">
    <property type="entry name" value="GAL4"/>
    <property type="match status" value="1"/>
</dbReference>
<dbReference type="InterPro" id="IPR036864">
    <property type="entry name" value="Zn2-C6_fun-type_DNA-bd_sf"/>
</dbReference>
<feature type="compositionally biased region" description="Pro residues" evidence="7">
    <location>
        <begin position="44"/>
        <end position="53"/>
    </location>
</feature>